<evidence type="ECO:0000313" key="3">
    <source>
        <dbReference type="Proteomes" id="UP000231962"/>
    </source>
</evidence>
<reference evidence="3 4" key="1">
    <citation type="submission" date="2017-07" db="EMBL/GenBank/DDBJ databases">
        <title>Leptospira spp. isolated from tropical soils.</title>
        <authorList>
            <person name="Thibeaux R."/>
            <person name="Iraola G."/>
            <person name="Ferres I."/>
            <person name="Bierque E."/>
            <person name="Girault D."/>
            <person name="Soupe-Gilbert M.-E."/>
            <person name="Picardeau M."/>
            <person name="Goarant C."/>
        </authorList>
    </citation>
    <scope>NUCLEOTIDE SEQUENCE [LARGE SCALE GENOMIC DNA]</scope>
    <source>
        <strain evidence="2 4">FH1-B-B1</strain>
        <strain evidence="1 3">FH1-B-C1</strain>
    </source>
</reference>
<name>A0A2M9ZI97_9LEPT</name>
<evidence type="ECO:0000313" key="2">
    <source>
        <dbReference type="EMBL" id="PJZ71788.1"/>
    </source>
</evidence>
<sequence length="129" mass="13561">MKKGMLLIFLTFLSCENSGADKIHGGADKAYLYEGLTSTYTCQNSAPPFSSLNQEGGSQTLCGNCHSLSNIKGGVDITSYSSLLNVVVPGSPNTSILYRVLLPGGLMSGYTADSLNKAVFCWIQGGAKP</sequence>
<keyword evidence="3" id="KW-1185">Reference proteome</keyword>
<dbReference type="EMBL" id="NPDZ01000019">
    <property type="protein sequence ID" value="PJZ71788.1"/>
    <property type="molecule type" value="Genomic_DNA"/>
</dbReference>
<dbReference type="EMBL" id="NPDY01000012">
    <property type="protein sequence ID" value="PJZ69079.1"/>
    <property type="molecule type" value="Genomic_DNA"/>
</dbReference>
<evidence type="ECO:0000313" key="4">
    <source>
        <dbReference type="Proteomes" id="UP000231990"/>
    </source>
</evidence>
<comment type="caution">
    <text evidence="2">The sequence shown here is derived from an EMBL/GenBank/DDBJ whole genome shotgun (WGS) entry which is preliminary data.</text>
</comment>
<dbReference type="Proteomes" id="UP000231962">
    <property type="component" value="Unassembled WGS sequence"/>
</dbReference>
<dbReference type="Proteomes" id="UP000231990">
    <property type="component" value="Unassembled WGS sequence"/>
</dbReference>
<dbReference type="RefSeq" id="WP_100714371.1">
    <property type="nucleotide sequence ID" value="NZ_NPDY01000012.1"/>
</dbReference>
<proteinExistence type="predicted"/>
<accession>A0A2M9ZI97</accession>
<gene>
    <name evidence="1" type="ORF">CH360_12385</name>
    <name evidence="2" type="ORF">CH373_17540</name>
</gene>
<evidence type="ECO:0008006" key="5">
    <source>
        <dbReference type="Google" id="ProtNLM"/>
    </source>
</evidence>
<evidence type="ECO:0000313" key="1">
    <source>
        <dbReference type="EMBL" id="PJZ69079.1"/>
    </source>
</evidence>
<organism evidence="2 4">
    <name type="scientific">Leptospira perolatii</name>
    <dbReference type="NCBI Taxonomy" id="2023191"/>
    <lineage>
        <taxon>Bacteria</taxon>
        <taxon>Pseudomonadati</taxon>
        <taxon>Spirochaetota</taxon>
        <taxon>Spirochaetia</taxon>
        <taxon>Leptospirales</taxon>
        <taxon>Leptospiraceae</taxon>
        <taxon>Leptospira</taxon>
    </lineage>
</organism>
<protein>
    <recommendedName>
        <fullName evidence="5">Cytochrome C Planctomycete-type domain-containing protein</fullName>
    </recommendedName>
</protein>
<dbReference type="PROSITE" id="PS51257">
    <property type="entry name" value="PROKAR_LIPOPROTEIN"/>
    <property type="match status" value="1"/>
</dbReference>
<dbReference type="OrthoDB" id="342808at2"/>
<dbReference type="NCBIfam" id="NF047812">
    <property type="entry name" value="LIC11213_lipo"/>
    <property type="match status" value="1"/>
</dbReference>
<dbReference type="AlphaFoldDB" id="A0A2M9ZI97"/>